<comment type="caution">
    <text evidence="1">The sequence shown here is derived from an EMBL/GenBank/DDBJ whole genome shotgun (WGS) entry which is preliminary data.</text>
</comment>
<accession>A0ACC5NTD6</accession>
<dbReference type="EMBL" id="JACHEA010000001">
    <property type="protein sequence ID" value="MBB5337846.1"/>
    <property type="molecule type" value="Genomic_DNA"/>
</dbReference>
<proteinExistence type="predicted"/>
<gene>
    <name evidence="1" type="ORF">HDF13_000179</name>
</gene>
<reference evidence="1" key="1">
    <citation type="submission" date="2020-08" db="EMBL/GenBank/DDBJ databases">
        <title>Genomic Encyclopedia of Type Strains, Phase IV (KMG-V): Genome sequencing to study the core and pangenomes of soil and plant-associated prokaryotes.</title>
        <authorList>
            <person name="Whitman W."/>
        </authorList>
    </citation>
    <scope>NUCLEOTIDE SEQUENCE</scope>
    <source>
        <strain evidence="1">M8UP15</strain>
    </source>
</reference>
<keyword evidence="1" id="KW-0808">Transferase</keyword>
<name>A0ACC5NTD6_9BACT</name>
<evidence type="ECO:0000313" key="1">
    <source>
        <dbReference type="EMBL" id="MBB5337846.1"/>
    </source>
</evidence>
<dbReference type="Proteomes" id="UP000569005">
    <property type="component" value="Unassembled WGS sequence"/>
</dbReference>
<protein>
    <submittedName>
        <fullName evidence="1">DNA modification methylase</fullName>
    </submittedName>
</protein>
<organism evidence="1 2">
    <name type="scientific">Tunturiibacter gelidiferens</name>
    <dbReference type="NCBI Taxonomy" id="3069689"/>
    <lineage>
        <taxon>Bacteria</taxon>
        <taxon>Pseudomonadati</taxon>
        <taxon>Acidobacteriota</taxon>
        <taxon>Terriglobia</taxon>
        <taxon>Terriglobales</taxon>
        <taxon>Acidobacteriaceae</taxon>
        <taxon>Tunturiibacter</taxon>
    </lineage>
</organism>
<keyword evidence="2" id="KW-1185">Reference proteome</keyword>
<evidence type="ECO:0000313" key="2">
    <source>
        <dbReference type="Proteomes" id="UP000569005"/>
    </source>
</evidence>
<keyword evidence="1" id="KW-0489">Methyltransferase</keyword>
<sequence length="432" mass="47801">MPVEELAIAYQFVNSLHPYAQNARTHTRRQIKMIAESIKAFGFTNPILTDENNTIVAGHGRLSAAQLLGIDRVPTIRLEKLSEDQIRAYILADNKLAEKAGWDESILAIELQHLMTVDLGFDVTITGFEVPEIDLILQRIESKPNKDDVVEEVSGPAVTSLGDVWLLGKHRLVCGNSLYEASFLKIMDGRQADAVFVDPPYNVAIDGHVSGNGAVRHREFEMASGEMTENEFFEFLCSSFGFLVRHSKPGSVHFACMDWRHAGEILAAGKRSYDSLLNLCVWAKDKGGMGSFYRSQHELVFVFRNGKASHRNNVQLGKFGRNRTNVWQYSGINTLSKQGEEGNLLALHPTVKPVALVADALLDCTRPGGLVLDSFLGSGSTLIAAERTGRVCYGIELDPLYVDTAIRRWHRLTGSTAIHAESGKKFEEATRG</sequence>